<dbReference type="InterPro" id="IPR017927">
    <property type="entry name" value="FAD-bd_FR_type"/>
</dbReference>
<evidence type="ECO:0000256" key="18">
    <source>
        <dbReference type="SAM" id="Phobius"/>
    </source>
</evidence>
<reference evidence="20" key="1">
    <citation type="submission" date="2023-03" db="EMBL/GenBank/DDBJ databases">
        <title>Mating type loci evolution in Malassezia.</title>
        <authorList>
            <person name="Coelho M.A."/>
        </authorList>
    </citation>
    <scope>NUCLEOTIDE SEQUENCE</scope>
    <source>
        <strain evidence="20">CBS 9431</strain>
    </source>
</reference>
<feature type="transmembrane region" description="Helical" evidence="18">
    <location>
        <begin position="6"/>
        <end position="23"/>
    </location>
</feature>
<keyword evidence="13 18" id="KW-0472">Membrane</keyword>
<evidence type="ECO:0000256" key="4">
    <source>
        <dbReference type="ARBA" id="ARBA00006105"/>
    </source>
</evidence>
<feature type="binding site" evidence="16">
    <location>
        <position position="85"/>
    </location>
    <ligand>
        <name>FAD</name>
        <dbReference type="ChEBI" id="CHEBI:57692"/>
    </ligand>
</feature>
<sequence>MDTQVVVTFFIGLFFSAMLLYLFTSAKQPVLSKDEWRPFKLLKKTPVSSTSAIYRFELPADQSLDLPIGRHVSVRAPINGKYVMRSYTPISASDAKGYFDLMIKTYPTGNLSRIIGELKEGETIEIKGPKGQFNYRPNMAEEIGMIAGGTGLTPCLQVIDAGLRNAEDKTKFSLIYANVTHDEILLKERLDALAAQHPSRFKVHYFLDRPPADWNGGVGFITKDAIDTHLPKPSDVTRLVMCGPPPMINAMKGHLSALQFPEPRVVSKEHDPVFIF</sequence>
<feature type="binding site" evidence="16">
    <location>
        <position position="104"/>
    </location>
    <ligand>
        <name>FAD</name>
        <dbReference type="ChEBI" id="CHEBI:57692"/>
    </ligand>
</feature>
<dbReference type="GeneID" id="85223914"/>
<dbReference type="SUPFAM" id="SSF52343">
    <property type="entry name" value="Ferredoxin reductase-like, C-terminal NADP-linked domain"/>
    <property type="match status" value="1"/>
</dbReference>
<feature type="domain" description="FAD-binding FR-type" evidence="19">
    <location>
        <begin position="34"/>
        <end position="136"/>
    </location>
</feature>
<evidence type="ECO:0000256" key="7">
    <source>
        <dbReference type="ARBA" id="ARBA00022787"/>
    </source>
</evidence>
<dbReference type="Proteomes" id="UP001217754">
    <property type="component" value="Chromosome 1"/>
</dbReference>
<evidence type="ECO:0000256" key="17">
    <source>
        <dbReference type="RuleBase" id="RU361226"/>
    </source>
</evidence>
<dbReference type="Pfam" id="PF00175">
    <property type="entry name" value="NAD_binding_1"/>
    <property type="match status" value="1"/>
</dbReference>
<evidence type="ECO:0000256" key="5">
    <source>
        <dbReference type="ARBA" id="ARBA00022630"/>
    </source>
</evidence>
<keyword evidence="21" id="KW-1185">Reference proteome</keyword>
<keyword evidence="5 16" id="KW-0285">Flavoprotein</keyword>
<keyword evidence="9 18" id="KW-1133">Transmembrane helix</keyword>
<dbReference type="EMBL" id="CP119958">
    <property type="protein sequence ID" value="WFD37321.1"/>
    <property type="molecule type" value="Genomic_DNA"/>
</dbReference>
<dbReference type="Pfam" id="PF00970">
    <property type="entry name" value="FAD_binding_6"/>
    <property type="match status" value="1"/>
</dbReference>
<evidence type="ECO:0000259" key="19">
    <source>
        <dbReference type="PROSITE" id="PS51384"/>
    </source>
</evidence>
<comment type="cofactor">
    <cofactor evidence="1 16 17">
        <name>FAD</name>
        <dbReference type="ChEBI" id="CHEBI:57692"/>
    </cofactor>
</comment>
<evidence type="ECO:0000256" key="1">
    <source>
        <dbReference type="ARBA" id="ARBA00001974"/>
    </source>
</evidence>
<evidence type="ECO:0000256" key="10">
    <source>
        <dbReference type="ARBA" id="ARBA00023002"/>
    </source>
</evidence>
<evidence type="ECO:0000256" key="11">
    <source>
        <dbReference type="ARBA" id="ARBA00023027"/>
    </source>
</evidence>
<dbReference type="InterPro" id="IPR001709">
    <property type="entry name" value="Flavoprot_Pyr_Nucl_cyt_Rdtase"/>
</dbReference>
<dbReference type="SUPFAM" id="SSF63380">
    <property type="entry name" value="Riboflavin synthase domain-like"/>
    <property type="match status" value="1"/>
</dbReference>
<gene>
    <name evidence="20" type="primary">CBR1</name>
    <name evidence="20" type="ORF">MJAP1_000265</name>
</gene>
<evidence type="ECO:0000313" key="20">
    <source>
        <dbReference type="EMBL" id="WFD37321.1"/>
    </source>
</evidence>
<keyword evidence="8 16" id="KW-0274">FAD</keyword>
<dbReference type="PANTHER" id="PTHR19370">
    <property type="entry name" value="NADH-CYTOCHROME B5 REDUCTASE"/>
    <property type="match status" value="1"/>
</dbReference>
<dbReference type="GO" id="GO:0005741">
    <property type="term" value="C:mitochondrial outer membrane"/>
    <property type="evidence" value="ECO:0007669"/>
    <property type="project" value="UniProtKB-SubCell"/>
</dbReference>
<dbReference type="PROSITE" id="PS51384">
    <property type="entry name" value="FAD_FR"/>
    <property type="match status" value="1"/>
</dbReference>
<dbReference type="RefSeq" id="XP_060120218.1">
    <property type="nucleotide sequence ID" value="XM_060264235.1"/>
</dbReference>
<keyword evidence="7" id="KW-1000">Mitochondrion outer membrane</keyword>
<accession>A0AAF0JDW2</accession>
<dbReference type="EC" id="1.6.2.2" evidence="17"/>
<evidence type="ECO:0000256" key="3">
    <source>
        <dbReference type="ARBA" id="ARBA00005156"/>
    </source>
</evidence>
<dbReference type="CDD" id="cd06183">
    <property type="entry name" value="cyt_b5_reduct_like"/>
    <property type="match status" value="1"/>
</dbReference>
<keyword evidence="12" id="KW-0496">Mitochondrion</keyword>
<dbReference type="InterPro" id="IPR001834">
    <property type="entry name" value="CBR-like"/>
</dbReference>
<dbReference type="GO" id="GO:0090524">
    <property type="term" value="F:cytochrome-b5 reductase activity, acting on NADH"/>
    <property type="evidence" value="ECO:0007669"/>
    <property type="project" value="UniProtKB-EC"/>
</dbReference>
<evidence type="ECO:0000256" key="16">
    <source>
        <dbReference type="PIRSR" id="PIRSR601834-1"/>
    </source>
</evidence>
<dbReference type="InterPro" id="IPR008333">
    <property type="entry name" value="Cbr1-like_FAD-bd_dom"/>
</dbReference>
<dbReference type="PRINTS" id="PR00406">
    <property type="entry name" value="CYTB5RDTASE"/>
</dbReference>
<comment type="catalytic activity">
    <reaction evidence="15">
        <text>2 Fe(3+)-[Dph3] + NADH = 2 Fe(2+)-[Dph3] + NAD(+) + H(+)</text>
        <dbReference type="Rhea" id="RHEA:71231"/>
        <dbReference type="Rhea" id="RHEA-COMP:18002"/>
        <dbReference type="Rhea" id="RHEA-COMP:18003"/>
        <dbReference type="ChEBI" id="CHEBI:15378"/>
        <dbReference type="ChEBI" id="CHEBI:29033"/>
        <dbReference type="ChEBI" id="CHEBI:29034"/>
        <dbReference type="ChEBI" id="CHEBI:57540"/>
        <dbReference type="ChEBI" id="CHEBI:57945"/>
        <dbReference type="ChEBI" id="CHEBI:83228"/>
    </reaction>
    <physiologicalReaction direction="left-to-right" evidence="15">
        <dbReference type="Rhea" id="RHEA:71232"/>
    </physiologicalReaction>
</comment>
<dbReference type="AlphaFoldDB" id="A0AAF0JDW2"/>
<dbReference type="Gene3D" id="3.40.50.80">
    <property type="entry name" value="Nucleotide-binding domain of ferredoxin-NADP reductase (FNR) module"/>
    <property type="match status" value="1"/>
</dbReference>
<dbReference type="Gene3D" id="2.40.30.10">
    <property type="entry name" value="Translation factors"/>
    <property type="match status" value="1"/>
</dbReference>
<dbReference type="InterPro" id="IPR039261">
    <property type="entry name" value="FNR_nucleotide-bd"/>
</dbReference>
<evidence type="ECO:0000256" key="6">
    <source>
        <dbReference type="ARBA" id="ARBA00022692"/>
    </source>
</evidence>
<feature type="binding site" evidence="16">
    <location>
        <position position="87"/>
    </location>
    <ligand>
        <name>FAD</name>
        <dbReference type="ChEBI" id="CHEBI:57692"/>
    </ligand>
</feature>
<comment type="pathway">
    <text evidence="3">Protein modification; peptidyl-diphthamide biosynthesis.</text>
</comment>
<dbReference type="InterPro" id="IPR001433">
    <property type="entry name" value="OxRdtase_FAD/NAD-bd"/>
</dbReference>
<comment type="similarity">
    <text evidence="4 17">Belongs to the flavoprotein pyridine nucleotide cytochrome reductase family.</text>
</comment>
<comment type="subcellular location">
    <subcellularLocation>
        <location evidence="2">Mitochondrion outer membrane</location>
    </subcellularLocation>
</comment>
<evidence type="ECO:0000256" key="9">
    <source>
        <dbReference type="ARBA" id="ARBA00022989"/>
    </source>
</evidence>
<evidence type="ECO:0000256" key="8">
    <source>
        <dbReference type="ARBA" id="ARBA00022827"/>
    </source>
</evidence>
<evidence type="ECO:0000256" key="15">
    <source>
        <dbReference type="ARBA" id="ARBA00049138"/>
    </source>
</evidence>
<comment type="catalytic activity">
    <reaction evidence="14 17">
        <text>2 Fe(III)-[cytochrome b5] + NADH = 2 Fe(II)-[cytochrome b5] + NAD(+) + H(+)</text>
        <dbReference type="Rhea" id="RHEA:46680"/>
        <dbReference type="Rhea" id="RHEA-COMP:10438"/>
        <dbReference type="Rhea" id="RHEA-COMP:10439"/>
        <dbReference type="ChEBI" id="CHEBI:15378"/>
        <dbReference type="ChEBI" id="CHEBI:29033"/>
        <dbReference type="ChEBI" id="CHEBI:29034"/>
        <dbReference type="ChEBI" id="CHEBI:57540"/>
        <dbReference type="ChEBI" id="CHEBI:57945"/>
        <dbReference type="EC" id="1.6.2.2"/>
    </reaction>
</comment>
<keyword evidence="10 17" id="KW-0560">Oxidoreductase</keyword>
<evidence type="ECO:0000256" key="2">
    <source>
        <dbReference type="ARBA" id="ARBA00004294"/>
    </source>
</evidence>
<dbReference type="FunFam" id="3.40.50.80:FF:000019">
    <property type="entry name" value="NADH-cytochrome b5 reductase"/>
    <property type="match status" value="1"/>
</dbReference>
<evidence type="ECO:0000256" key="12">
    <source>
        <dbReference type="ARBA" id="ARBA00023128"/>
    </source>
</evidence>
<dbReference type="PANTHER" id="PTHR19370:SF184">
    <property type="entry name" value="NADH-CYTOCHROME B5 REDUCTASE-LIKE"/>
    <property type="match status" value="1"/>
</dbReference>
<dbReference type="FunFam" id="2.40.30.10:FF:000032">
    <property type="entry name" value="NADH-cytochrome b5 reductase"/>
    <property type="match status" value="1"/>
</dbReference>
<keyword evidence="11 17" id="KW-0520">NAD</keyword>
<protein>
    <recommendedName>
        <fullName evidence="17">NADH-cytochrome b5 reductase</fullName>
        <ecNumber evidence="17">1.6.2.2</ecNumber>
    </recommendedName>
</protein>
<organism evidence="20 21">
    <name type="scientific">Malassezia japonica</name>
    <dbReference type="NCBI Taxonomy" id="223818"/>
    <lineage>
        <taxon>Eukaryota</taxon>
        <taxon>Fungi</taxon>
        <taxon>Dikarya</taxon>
        <taxon>Basidiomycota</taxon>
        <taxon>Ustilaginomycotina</taxon>
        <taxon>Malasseziomycetes</taxon>
        <taxon>Malasseziales</taxon>
        <taxon>Malasseziaceae</taxon>
        <taxon>Malassezia</taxon>
    </lineage>
</organism>
<evidence type="ECO:0000313" key="21">
    <source>
        <dbReference type="Proteomes" id="UP001217754"/>
    </source>
</evidence>
<proteinExistence type="inferred from homology"/>
<evidence type="ECO:0000256" key="14">
    <source>
        <dbReference type="ARBA" id="ARBA00047682"/>
    </source>
</evidence>
<evidence type="ECO:0000256" key="13">
    <source>
        <dbReference type="ARBA" id="ARBA00023136"/>
    </source>
</evidence>
<dbReference type="PRINTS" id="PR00371">
    <property type="entry name" value="FPNCR"/>
</dbReference>
<name>A0AAF0JDW2_9BASI</name>
<dbReference type="InterPro" id="IPR017938">
    <property type="entry name" value="Riboflavin_synthase-like_b-brl"/>
</dbReference>
<feature type="binding site" evidence="16">
    <location>
        <position position="153"/>
    </location>
    <ligand>
        <name>FAD</name>
        <dbReference type="ChEBI" id="CHEBI:57692"/>
    </ligand>
</feature>
<feature type="binding site" evidence="16">
    <location>
        <position position="112"/>
    </location>
    <ligand>
        <name>FAD</name>
        <dbReference type="ChEBI" id="CHEBI:57692"/>
    </ligand>
</feature>
<keyword evidence="6 18" id="KW-0812">Transmembrane</keyword>